<name>A0AA38H7S8_9TREE</name>
<sequence length="208" mass="22835">MSKRPTARIDILRTTGLNNYKPSIWTKDIVPYWKSRACGAAAVGVSSAMLVQAGREGAFPWSKVAPRPRLHAGAVVALVLFSEGLEIMGQVYPFSRGGGFTVDELRQQIAANSTLERLRWSLLSAGIAGLHLNKLRGYERLRRAQPIIGSPPWKGRAGAFQAGLWATVFMTTAIVIARCAGADPWHVQTRIADWIREKEQKGRRANSG</sequence>
<dbReference type="EMBL" id="JAKWFO010000005">
    <property type="protein sequence ID" value="KAI9635542.1"/>
    <property type="molecule type" value="Genomic_DNA"/>
</dbReference>
<organism evidence="1 2">
    <name type="scientific">Dioszegia hungarica</name>
    <dbReference type="NCBI Taxonomy" id="4972"/>
    <lineage>
        <taxon>Eukaryota</taxon>
        <taxon>Fungi</taxon>
        <taxon>Dikarya</taxon>
        <taxon>Basidiomycota</taxon>
        <taxon>Agaricomycotina</taxon>
        <taxon>Tremellomycetes</taxon>
        <taxon>Tremellales</taxon>
        <taxon>Bulleribasidiaceae</taxon>
        <taxon>Dioszegia</taxon>
    </lineage>
</organism>
<evidence type="ECO:0000313" key="2">
    <source>
        <dbReference type="Proteomes" id="UP001164286"/>
    </source>
</evidence>
<gene>
    <name evidence="1" type="ORF">MKK02DRAFT_44232</name>
</gene>
<comment type="caution">
    <text evidence="1">The sequence shown here is derived from an EMBL/GenBank/DDBJ whole genome shotgun (WGS) entry which is preliminary data.</text>
</comment>
<evidence type="ECO:0000313" key="1">
    <source>
        <dbReference type="EMBL" id="KAI9635542.1"/>
    </source>
</evidence>
<accession>A0AA38H7S8</accession>
<proteinExistence type="predicted"/>
<keyword evidence="2" id="KW-1185">Reference proteome</keyword>
<dbReference type="AlphaFoldDB" id="A0AA38H7S8"/>
<reference evidence="1" key="1">
    <citation type="journal article" date="2022" name="G3 (Bethesda)">
        <title>High quality genome of the basidiomycete yeast Dioszegia hungarica PDD-24b-2 isolated from cloud water.</title>
        <authorList>
            <person name="Jarrige D."/>
            <person name="Haridas S."/>
            <person name="Bleykasten-Grosshans C."/>
            <person name="Joly M."/>
            <person name="Nadalig T."/>
            <person name="Sancelme M."/>
            <person name="Vuilleumier S."/>
            <person name="Grigoriev I.V."/>
            <person name="Amato P."/>
            <person name="Bringel F."/>
        </authorList>
    </citation>
    <scope>NUCLEOTIDE SEQUENCE</scope>
    <source>
        <strain evidence="1">PDD-24b-2</strain>
    </source>
</reference>
<protein>
    <submittedName>
        <fullName evidence="1">Uncharacterized protein</fullName>
    </submittedName>
</protein>
<dbReference type="RefSeq" id="XP_052945319.1">
    <property type="nucleotide sequence ID" value="XM_053092845.1"/>
</dbReference>
<dbReference type="Proteomes" id="UP001164286">
    <property type="component" value="Unassembled WGS sequence"/>
</dbReference>
<dbReference type="GeneID" id="77732050"/>